<keyword evidence="8" id="KW-0414">Isoprene biosynthesis</keyword>
<dbReference type="Pfam" id="PF02780">
    <property type="entry name" value="Transketolase_C"/>
    <property type="match status" value="1"/>
</dbReference>
<dbReference type="InterPro" id="IPR005477">
    <property type="entry name" value="Dxylulose-5-P_synthase"/>
</dbReference>
<keyword evidence="3 10" id="KW-0808">Transferase</keyword>
<reference evidence="10" key="1">
    <citation type="submission" date="2018-06" db="EMBL/GenBank/DDBJ databases">
        <authorList>
            <person name="Zhirakovskaya E."/>
        </authorList>
    </citation>
    <scope>NUCLEOTIDE SEQUENCE</scope>
</reference>
<name>A0A3B0SM56_9ZZZZ</name>
<keyword evidence="7" id="KW-0786">Thiamine pyrophosphate</keyword>
<keyword evidence="4" id="KW-0479">Metal-binding</keyword>
<evidence type="ECO:0000256" key="6">
    <source>
        <dbReference type="ARBA" id="ARBA00022977"/>
    </source>
</evidence>
<dbReference type="InterPro" id="IPR033248">
    <property type="entry name" value="Transketolase_C"/>
</dbReference>
<evidence type="ECO:0000256" key="3">
    <source>
        <dbReference type="ARBA" id="ARBA00022679"/>
    </source>
</evidence>
<organism evidence="10">
    <name type="scientific">hydrothermal vent metagenome</name>
    <dbReference type="NCBI Taxonomy" id="652676"/>
    <lineage>
        <taxon>unclassified sequences</taxon>
        <taxon>metagenomes</taxon>
        <taxon>ecological metagenomes</taxon>
    </lineage>
</organism>
<feature type="domain" description="Transketolase C-terminal" evidence="9">
    <location>
        <begin position="15"/>
        <end position="138"/>
    </location>
</feature>
<evidence type="ECO:0000256" key="1">
    <source>
        <dbReference type="ARBA" id="ARBA00001946"/>
    </source>
</evidence>
<evidence type="ECO:0000256" key="8">
    <source>
        <dbReference type="ARBA" id="ARBA00023229"/>
    </source>
</evidence>
<dbReference type="FunFam" id="3.40.50.920:FF:000002">
    <property type="entry name" value="1-deoxy-D-xylulose-5-phosphate synthase"/>
    <property type="match status" value="1"/>
</dbReference>
<evidence type="ECO:0000313" key="10">
    <source>
        <dbReference type="EMBL" id="VAW06885.1"/>
    </source>
</evidence>
<proteinExistence type="predicted"/>
<sequence length="157" mass="16815">VGVDLPEIGQLLEIGKGRIVREGTKVALLAYGGRLAETLKAADMLEAQGLSTTVADARFAKPIDHELVMQLVRHHEVLITVEEGSCGGFGAFVLHYLADQGALDAGLKIRTMTLPDAFQDHDSPAKMYDEARLNAAHIAARAREALGMSAEVVNLRG</sequence>
<dbReference type="GO" id="GO:0009228">
    <property type="term" value="P:thiamine biosynthetic process"/>
    <property type="evidence" value="ECO:0007669"/>
    <property type="project" value="UniProtKB-KW"/>
</dbReference>
<comment type="cofactor">
    <cofactor evidence="1">
        <name>Mg(2+)</name>
        <dbReference type="ChEBI" id="CHEBI:18420"/>
    </cofactor>
</comment>
<dbReference type="EC" id="2.2.1.7" evidence="10"/>
<protein>
    <submittedName>
        <fullName evidence="10">1-deoxy-D-xylulose 5-phosphate synthase</fullName>
        <ecNumber evidence="10">2.2.1.7</ecNumber>
    </submittedName>
</protein>
<evidence type="ECO:0000256" key="4">
    <source>
        <dbReference type="ARBA" id="ARBA00022723"/>
    </source>
</evidence>
<accession>A0A3B0SM56</accession>
<evidence type="ECO:0000259" key="9">
    <source>
        <dbReference type="Pfam" id="PF02780"/>
    </source>
</evidence>
<evidence type="ECO:0000256" key="7">
    <source>
        <dbReference type="ARBA" id="ARBA00023052"/>
    </source>
</evidence>
<dbReference type="GO" id="GO:0016114">
    <property type="term" value="P:terpenoid biosynthetic process"/>
    <property type="evidence" value="ECO:0007669"/>
    <property type="project" value="InterPro"/>
</dbReference>
<feature type="non-terminal residue" evidence="10">
    <location>
        <position position="1"/>
    </location>
</feature>
<dbReference type="GO" id="GO:0046872">
    <property type="term" value="F:metal ion binding"/>
    <property type="evidence" value="ECO:0007669"/>
    <property type="project" value="UniProtKB-KW"/>
</dbReference>
<dbReference type="AlphaFoldDB" id="A0A3B0SM56"/>
<comment type="subunit">
    <text evidence="2">Homodimer.</text>
</comment>
<dbReference type="PANTHER" id="PTHR43322">
    <property type="entry name" value="1-D-DEOXYXYLULOSE 5-PHOSPHATE SYNTHASE-RELATED"/>
    <property type="match status" value="1"/>
</dbReference>
<keyword evidence="5" id="KW-0460">Magnesium</keyword>
<dbReference type="PANTHER" id="PTHR43322:SF5">
    <property type="entry name" value="1-DEOXY-D-XYLULOSE-5-PHOSPHATE SYNTHASE, CHLOROPLASTIC"/>
    <property type="match status" value="1"/>
</dbReference>
<dbReference type="GO" id="GO:0008661">
    <property type="term" value="F:1-deoxy-D-xylulose-5-phosphate synthase activity"/>
    <property type="evidence" value="ECO:0007669"/>
    <property type="project" value="UniProtKB-EC"/>
</dbReference>
<dbReference type="SUPFAM" id="SSF52922">
    <property type="entry name" value="TK C-terminal domain-like"/>
    <property type="match status" value="1"/>
</dbReference>
<gene>
    <name evidence="10" type="ORF">MNBD_ALPHA05-1321</name>
</gene>
<dbReference type="Gene3D" id="3.40.50.920">
    <property type="match status" value="1"/>
</dbReference>
<keyword evidence="6" id="KW-0784">Thiamine biosynthesis</keyword>
<evidence type="ECO:0000256" key="5">
    <source>
        <dbReference type="ARBA" id="ARBA00022842"/>
    </source>
</evidence>
<evidence type="ECO:0000256" key="2">
    <source>
        <dbReference type="ARBA" id="ARBA00011738"/>
    </source>
</evidence>
<dbReference type="EMBL" id="UOEH01000547">
    <property type="protein sequence ID" value="VAW06885.1"/>
    <property type="molecule type" value="Genomic_DNA"/>
</dbReference>
<dbReference type="InterPro" id="IPR009014">
    <property type="entry name" value="Transketo_C/PFOR_II"/>
</dbReference>